<dbReference type="Proteomes" id="UP000325255">
    <property type="component" value="Unassembled WGS sequence"/>
</dbReference>
<feature type="domain" description="Beta-lactamase hydrolase-like protein phosphatase-like" evidence="1">
    <location>
        <begin position="61"/>
        <end position="132"/>
    </location>
</feature>
<dbReference type="InterPro" id="IPR029021">
    <property type="entry name" value="Prot-tyrosine_phosphatase-like"/>
</dbReference>
<dbReference type="Pfam" id="PF04273">
    <property type="entry name" value="BLH_phosphatase"/>
    <property type="match status" value="1"/>
</dbReference>
<gene>
    <name evidence="2" type="ORF">F1189_19755</name>
</gene>
<dbReference type="GO" id="GO:0016787">
    <property type="term" value="F:hydrolase activity"/>
    <property type="evidence" value="ECO:0007669"/>
    <property type="project" value="InterPro"/>
</dbReference>
<organism evidence="2 3">
    <name type="scientific">Rhodovastum atsumiense</name>
    <dbReference type="NCBI Taxonomy" id="504468"/>
    <lineage>
        <taxon>Bacteria</taxon>
        <taxon>Pseudomonadati</taxon>
        <taxon>Pseudomonadota</taxon>
        <taxon>Alphaproteobacteria</taxon>
        <taxon>Acetobacterales</taxon>
        <taxon>Acetobacteraceae</taxon>
        <taxon>Rhodovastum</taxon>
    </lineage>
</organism>
<dbReference type="OrthoDB" id="9814896at2"/>
<proteinExistence type="predicted"/>
<evidence type="ECO:0000259" key="1">
    <source>
        <dbReference type="Pfam" id="PF04273"/>
    </source>
</evidence>
<accession>A0A5M6IQ15</accession>
<evidence type="ECO:0000313" key="3">
    <source>
        <dbReference type="Proteomes" id="UP000325255"/>
    </source>
</evidence>
<dbReference type="SUPFAM" id="SSF52799">
    <property type="entry name" value="(Phosphotyrosine protein) phosphatases II"/>
    <property type="match status" value="1"/>
</dbReference>
<evidence type="ECO:0000313" key="2">
    <source>
        <dbReference type="EMBL" id="KAA5610346.1"/>
    </source>
</evidence>
<comment type="caution">
    <text evidence="2">The sequence shown here is derived from an EMBL/GenBank/DDBJ whole genome shotgun (WGS) entry which is preliminary data.</text>
</comment>
<dbReference type="Gene3D" id="3.90.190.10">
    <property type="entry name" value="Protein tyrosine phosphatase superfamily"/>
    <property type="match status" value="1"/>
</dbReference>
<name>A0A5M6IQ15_9PROT</name>
<dbReference type="InterPro" id="IPR005939">
    <property type="entry name" value="BLH_phosphatase-like"/>
</dbReference>
<keyword evidence="3" id="KW-1185">Reference proteome</keyword>
<sequence>MDTIFRGGLDTPGGRRLAWMDSLLVDHAVLRLAWTNAGAVIPGRLYRCNHPTPGRLTALVGRWGIRTVINLRGATGNGSDALSRERARQLGLFFVDMPLSSGQPPARDSVLALAAALQTMEEPGLVHCKSGADRAGFAGVVFLLLNGVPTAEALAAQLSLRWGHLARSRAGILDTFFQAYALEAEGRKAFLDWVREDYDPDAIARSFVPGRCGRFINDRVLRRE</sequence>
<protein>
    <submittedName>
        <fullName evidence="2">Protein tyrosine phosphatase</fullName>
    </submittedName>
</protein>
<dbReference type="AlphaFoldDB" id="A0A5M6IQ15"/>
<dbReference type="RefSeq" id="WP_150042592.1">
    <property type="nucleotide sequence ID" value="NZ_OW485601.1"/>
</dbReference>
<reference evidence="2 3" key="1">
    <citation type="submission" date="2019-09" db="EMBL/GenBank/DDBJ databases">
        <title>Genome sequence of Rhodovastum atsumiense, a diverse member of the Acetobacteraceae family of non-sulfur purple photosynthetic bacteria.</title>
        <authorList>
            <person name="Meyer T."/>
            <person name="Kyndt J."/>
        </authorList>
    </citation>
    <scope>NUCLEOTIDE SEQUENCE [LARGE SCALE GENOMIC DNA]</scope>
    <source>
        <strain evidence="2 3">DSM 21279</strain>
    </source>
</reference>
<dbReference type="EMBL" id="VWPK01000034">
    <property type="protein sequence ID" value="KAA5610346.1"/>
    <property type="molecule type" value="Genomic_DNA"/>
</dbReference>